<gene>
    <name evidence="1" type="ORF">N332_09342</name>
</gene>
<name>A0A091RI70_9AVES</name>
<organism evidence="1 2">
    <name type="scientific">Mesitornis unicolor</name>
    <name type="common">brown roatelo</name>
    <dbReference type="NCBI Taxonomy" id="54374"/>
    <lineage>
        <taxon>Eukaryota</taxon>
        <taxon>Metazoa</taxon>
        <taxon>Chordata</taxon>
        <taxon>Craniata</taxon>
        <taxon>Vertebrata</taxon>
        <taxon>Euteleostomi</taxon>
        <taxon>Archelosauria</taxon>
        <taxon>Archosauria</taxon>
        <taxon>Dinosauria</taxon>
        <taxon>Saurischia</taxon>
        <taxon>Theropoda</taxon>
        <taxon>Coelurosauria</taxon>
        <taxon>Aves</taxon>
        <taxon>Neognathae</taxon>
        <taxon>Neoaves</taxon>
        <taxon>Columbimorphae</taxon>
        <taxon>Mesitornithiformes</taxon>
        <taxon>Mesitornithidae</taxon>
        <taxon>Mesitornis</taxon>
    </lineage>
</organism>
<evidence type="ECO:0000313" key="2">
    <source>
        <dbReference type="Proteomes" id="UP000053369"/>
    </source>
</evidence>
<accession>A0A091RI70</accession>
<dbReference type="Proteomes" id="UP000053369">
    <property type="component" value="Unassembled WGS sequence"/>
</dbReference>
<evidence type="ECO:0000313" key="1">
    <source>
        <dbReference type="EMBL" id="KFQ38669.1"/>
    </source>
</evidence>
<feature type="non-terminal residue" evidence="1">
    <location>
        <position position="1"/>
    </location>
</feature>
<keyword evidence="2" id="KW-1185">Reference proteome</keyword>
<feature type="non-terminal residue" evidence="1">
    <location>
        <position position="54"/>
    </location>
</feature>
<proteinExistence type="predicted"/>
<dbReference type="EMBL" id="KK817108">
    <property type="protein sequence ID" value="KFQ38669.1"/>
    <property type="molecule type" value="Genomic_DNA"/>
</dbReference>
<protein>
    <recommendedName>
        <fullName evidence="3">Nidogen G2 beta-barrel domain-containing protein</fullName>
    </recommendedName>
</protein>
<sequence length="54" mass="6402">GLKLHQGRFRLVLRKNLLTERVVKHWNRLPREVVESPSLEVFKKHMDVGLQDVV</sequence>
<dbReference type="AlphaFoldDB" id="A0A091RI70"/>
<reference evidence="1 2" key="1">
    <citation type="submission" date="2014-04" db="EMBL/GenBank/DDBJ databases">
        <title>Genome evolution of avian class.</title>
        <authorList>
            <person name="Zhang G."/>
            <person name="Li C."/>
        </authorList>
    </citation>
    <scope>NUCLEOTIDE SEQUENCE [LARGE SCALE GENOMIC DNA]</scope>
    <source>
        <strain evidence="1">BGI_N332</strain>
    </source>
</reference>
<evidence type="ECO:0008006" key="3">
    <source>
        <dbReference type="Google" id="ProtNLM"/>
    </source>
</evidence>